<name>A0AAE8F9F2_XANVA</name>
<accession>A0AAE8F9F2</accession>
<feature type="region of interest" description="Disordered" evidence="1">
    <location>
        <begin position="132"/>
        <end position="159"/>
    </location>
</feature>
<dbReference type="Proteomes" id="UP000284283">
    <property type="component" value="Unassembled WGS sequence"/>
</dbReference>
<gene>
    <name evidence="2" type="ORF">C9386_02170</name>
</gene>
<dbReference type="AlphaFoldDB" id="A0AAE8F9F2"/>
<proteinExistence type="predicted"/>
<sequence length="159" mass="17085">MAEVDGSNCAGMRGRCVTEIARGSSMLWTLRIPMAARCSMQNSPACVGAMVWACAAVVFRQARAIGRDISTHAAMCCARSVSCSVQAVQAPSAISNPVLHRLDRSIKCGSAVVRAVIDRQLTRCHCRSPRPMPLAQRTDDDRDTRNHADRPANAIGCMG</sequence>
<evidence type="ECO:0000313" key="3">
    <source>
        <dbReference type="Proteomes" id="UP000284283"/>
    </source>
</evidence>
<evidence type="ECO:0000313" key="2">
    <source>
        <dbReference type="EMBL" id="RNL06807.1"/>
    </source>
</evidence>
<reference evidence="2 3" key="1">
    <citation type="submission" date="2018-03" db="EMBL/GenBank/DDBJ databases">
        <authorList>
            <person name="Wu G."/>
        </authorList>
    </citation>
    <scope>NUCLEOTIDE SEQUENCE [LARGE SCALE GENOMIC DNA]</scope>
    <source>
        <strain evidence="2 3">SAM-118</strain>
    </source>
</reference>
<organism evidence="2 3">
    <name type="scientific">Xanthomonas vasicola pv. vasculorum</name>
    <dbReference type="NCBI Taxonomy" id="325776"/>
    <lineage>
        <taxon>Bacteria</taxon>
        <taxon>Pseudomonadati</taxon>
        <taxon>Pseudomonadota</taxon>
        <taxon>Gammaproteobacteria</taxon>
        <taxon>Lysobacterales</taxon>
        <taxon>Lysobacteraceae</taxon>
        <taxon>Xanthomonas</taxon>
    </lineage>
</organism>
<dbReference type="KEGG" id="xva:C7V42_01615"/>
<comment type="caution">
    <text evidence="2">The sequence shown here is derived from an EMBL/GenBank/DDBJ whole genome shotgun (WGS) entry which is preliminary data.</text>
</comment>
<feature type="compositionally biased region" description="Basic and acidic residues" evidence="1">
    <location>
        <begin position="137"/>
        <end position="150"/>
    </location>
</feature>
<evidence type="ECO:0000256" key="1">
    <source>
        <dbReference type="SAM" id="MobiDB-lite"/>
    </source>
</evidence>
<protein>
    <submittedName>
        <fullName evidence="2">Uncharacterized protein</fullName>
    </submittedName>
</protein>
<dbReference type="EMBL" id="PYTT01000015">
    <property type="protein sequence ID" value="RNL06807.1"/>
    <property type="molecule type" value="Genomic_DNA"/>
</dbReference>